<dbReference type="EMBL" id="LXQA010759911">
    <property type="protein sequence ID" value="MCI69623.1"/>
    <property type="molecule type" value="Genomic_DNA"/>
</dbReference>
<organism evidence="2 3">
    <name type="scientific">Trifolium medium</name>
    <dbReference type="NCBI Taxonomy" id="97028"/>
    <lineage>
        <taxon>Eukaryota</taxon>
        <taxon>Viridiplantae</taxon>
        <taxon>Streptophyta</taxon>
        <taxon>Embryophyta</taxon>
        <taxon>Tracheophyta</taxon>
        <taxon>Spermatophyta</taxon>
        <taxon>Magnoliopsida</taxon>
        <taxon>eudicotyledons</taxon>
        <taxon>Gunneridae</taxon>
        <taxon>Pentapetalae</taxon>
        <taxon>rosids</taxon>
        <taxon>fabids</taxon>
        <taxon>Fabales</taxon>
        <taxon>Fabaceae</taxon>
        <taxon>Papilionoideae</taxon>
        <taxon>50 kb inversion clade</taxon>
        <taxon>NPAAA clade</taxon>
        <taxon>Hologalegina</taxon>
        <taxon>IRL clade</taxon>
        <taxon>Trifolieae</taxon>
        <taxon>Trifolium</taxon>
    </lineage>
</organism>
<dbReference type="Proteomes" id="UP000265520">
    <property type="component" value="Unassembled WGS sequence"/>
</dbReference>
<comment type="caution">
    <text evidence="2">The sequence shown here is derived from an EMBL/GenBank/DDBJ whole genome shotgun (WGS) entry which is preliminary data.</text>
</comment>
<name>A0A392U821_9FABA</name>
<evidence type="ECO:0000313" key="3">
    <source>
        <dbReference type="Proteomes" id="UP000265520"/>
    </source>
</evidence>
<reference evidence="2 3" key="1">
    <citation type="journal article" date="2018" name="Front. Plant Sci.">
        <title>Red Clover (Trifolium pratense) and Zigzag Clover (T. medium) - A Picture of Genomic Similarities and Differences.</title>
        <authorList>
            <person name="Dluhosova J."/>
            <person name="Istvanek J."/>
            <person name="Nedelnik J."/>
            <person name="Repkova J."/>
        </authorList>
    </citation>
    <scope>NUCLEOTIDE SEQUENCE [LARGE SCALE GENOMIC DNA]</scope>
    <source>
        <strain evidence="3">cv. 10/8</strain>
        <tissue evidence="2">Leaf</tissue>
    </source>
</reference>
<feature type="non-terminal residue" evidence="2">
    <location>
        <position position="40"/>
    </location>
</feature>
<keyword evidence="3" id="KW-1185">Reference proteome</keyword>
<accession>A0A392U821</accession>
<evidence type="ECO:0000313" key="2">
    <source>
        <dbReference type="EMBL" id="MCI69623.1"/>
    </source>
</evidence>
<protein>
    <submittedName>
        <fullName evidence="2">Uncharacterized protein</fullName>
    </submittedName>
</protein>
<proteinExistence type="predicted"/>
<sequence length="40" mass="4369">MTSSSSLKRTYSTRRSKQQMLPVTLDQGAASLPGNRLTEA</sequence>
<evidence type="ECO:0000256" key="1">
    <source>
        <dbReference type="SAM" id="MobiDB-lite"/>
    </source>
</evidence>
<feature type="compositionally biased region" description="Polar residues" evidence="1">
    <location>
        <begin position="1"/>
        <end position="10"/>
    </location>
</feature>
<dbReference type="AlphaFoldDB" id="A0A392U821"/>
<feature type="region of interest" description="Disordered" evidence="1">
    <location>
        <begin position="1"/>
        <end position="40"/>
    </location>
</feature>